<reference evidence="1 2" key="1">
    <citation type="submission" date="2012-05" db="EMBL/GenBank/DDBJ databases">
        <title>Recombination and specialization in a pathogen metapopulation.</title>
        <authorList>
            <person name="Gardiner A."/>
            <person name="Kemen E."/>
            <person name="Schultz-Larsen T."/>
            <person name="MacLean D."/>
            <person name="Van Oosterhout C."/>
            <person name="Jones J.D.G."/>
        </authorList>
    </citation>
    <scope>NUCLEOTIDE SEQUENCE [LARGE SCALE GENOMIC DNA]</scope>
    <source>
        <strain evidence="1 2">Ac Nc2</strain>
    </source>
</reference>
<name>A0A024FTH6_9STRA</name>
<accession>A0A024FTH6</accession>
<protein>
    <submittedName>
        <fullName evidence="1">Uncharacterized protein</fullName>
    </submittedName>
</protein>
<dbReference type="Proteomes" id="UP000053237">
    <property type="component" value="Unassembled WGS sequence"/>
</dbReference>
<dbReference type="InParanoid" id="A0A024FTH6"/>
<dbReference type="EMBL" id="CAIX01000237">
    <property type="protein sequence ID" value="CCI10413.1"/>
    <property type="molecule type" value="Genomic_DNA"/>
</dbReference>
<evidence type="ECO:0000313" key="2">
    <source>
        <dbReference type="Proteomes" id="UP000053237"/>
    </source>
</evidence>
<organism evidence="1 2">
    <name type="scientific">Albugo candida</name>
    <dbReference type="NCBI Taxonomy" id="65357"/>
    <lineage>
        <taxon>Eukaryota</taxon>
        <taxon>Sar</taxon>
        <taxon>Stramenopiles</taxon>
        <taxon>Oomycota</taxon>
        <taxon>Peronosporomycetes</taxon>
        <taxon>Albuginales</taxon>
        <taxon>Albuginaceae</taxon>
        <taxon>Albugo</taxon>
    </lineage>
</organism>
<dbReference type="AlphaFoldDB" id="A0A024FTH6"/>
<sequence length="96" mass="11288">MTNSRSLLRKESWARVHLRVVKINSYRCNQLEHSELMFIIHSKYYVFSISARCQHIDSTDSDEASKWRYTAASANCRHDKKCLNISDHLTCIDKKP</sequence>
<comment type="caution">
    <text evidence="1">The sequence shown here is derived from an EMBL/GenBank/DDBJ whole genome shotgun (WGS) entry which is preliminary data.</text>
</comment>
<proteinExistence type="predicted"/>
<keyword evidence="2" id="KW-1185">Reference proteome</keyword>
<gene>
    <name evidence="1" type="ORF">BN9_097670</name>
</gene>
<evidence type="ECO:0000313" key="1">
    <source>
        <dbReference type="EMBL" id="CCI10413.1"/>
    </source>
</evidence>